<dbReference type="EC" id="3.4.21.-" evidence="7"/>
<keyword evidence="5 7" id="KW-0378">Hydrolase</keyword>
<dbReference type="SUPFAM" id="SSF82171">
    <property type="entry name" value="DPP6 N-terminal domain-like"/>
    <property type="match status" value="1"/>
</dbReference>
<dbReference type="EMBL" id="JBEXAE010000001">
    <property type="protein sequence ID" value="MET6989723.1"/>
    <property type="molecule type" value="Genomic_DNA"/>
</dbReference>
<dbReference type="Pfam" id="PF14685">
    <property type="entry name" value="PDZ_Tricorn"/>
    <property type="match status" value="1"/>
</dbReference>
<protein>
    <recommendedName>
        <fullName evidence="7">Tricorn protease homolog</fullName>
        <ecNumber evidence="7">3.4.21.-</ecNumber>
    </recommendedName>
</protein>
<evidence type="ECO:0000256" key="4">
    <source>
        <dbReference type="ARBA" id="ARBA00022670"/>
    </source>
</evidence>
<dbReference type="Gene3D" id="2.120.10.60">
    <property type="entry name" value="Tricorn protease N-terminal domain"/>
    <property type="match status" value="1"/>
</dbReference>
<dbReference type="InterPro" id="IPR012393">
    <property type="entry name" value="Tricorn_protease"/>
</dbReference>
<evidence type="ECO:0000256" key="8">
    <source>
        <dbReference type="SAM" id="MobiDB-lite"/>
    </source>
</evidence>
<dbReference type="InterPro" id="IPR005151">
    <property type="entry name" value="Tail-specific_protease"/>
</dbReference>
<dbReference type="InterPro" id="IPR028204">
    <property type="entry name" value="Tricorn_C1"/>
</dbReference>
<evidence type="ECO:0000256" key="2">
    <source>
        <dbReference type="ARBA" id="ARBA00008524"/>
    </source>
</evidence>
<dbReference type="Gene3D" id="3.90.226.10">
    <property type="entry name" value="2-enoyl-CoA Hydratase, Chain A, domain 1"/>
    <property type="match status" value="1"/>
</dbReference>
<dbReference type="CDD" id="cd07562">
    <property type="entry name" value="Peptidase_S41_TRI"/>
    <property type="match status" value="1"/>
</dbReference>
<dbReference type="Gene3D" id="2.130.10.10">
    <property type="entry name" value="YVTN repeat-like/Quinoprotein amine dehydrogenase"/>
    <property type="match status" value="1"/>
</dbReference>
<evidence type="ECO:0000256" key="5">
    <source>
        <dbReference type="ARBA" id="ARBA00022801"/>
    </source>
</evidence>
<dbReference type="InterPro" id="IPR029414">
    <property type="entry name" value="Tricorn_PDZ"/>
</dbReference>
<dbReference type="Pfam" id="PF26550">
    <property type="entry name" value="Tricorn_2nd"/>
    <property type="match status" value="1"/>
</dbReference>
<comment type="caution">
    <text evidence="10">The sequence shown here is derived from an EMBL/GenBank/DDBJ whole genome shotgun (WGS) entry which is preliminary data.</text>
</comment>
<keyword evidence="4 7" id="KW-0645">Protease</keyword>
<feature type="domain" description="Tail specific protease" evidence="9">
    <location>
        <begin position="861"/>
        <end position="1053"/>
    </location>
</feature>
<evidence type="ECO:0000313" key="11">
    <source>
        <dbReference type="Proteomes" id="UP001549799"/>
    </source>
</evidence>
<comment type="subcellular location">
    <subcellularLocation>
        <location evidence="1 7">Cytoplasm</location>
    </subcellularLocation>
</comment>
<dbReference type="PANTHER" id="PTHR43253">
    <property type="entry name" value="TRICORN PROTEASE HOMOLOG 2-RELATED"/>
    <property type="match status" value="1"/>
</dbReference>
<sequence length="1105" mass="124335">MSNRLLLNYPIKSIPSIFKLTLLPFVIFFSLATNGQGTQLLREPSVSETEIVFVYANDLWKTSIKGGDAIRLTSNEGYESNPHFSADGKYIAFTAEYGGNSDVYIIPSEGGEPKRLTWHPAGDFVQGWTPEGEVLFRSNRESKPTQTNKFYTVSATGGLPTALDIPRAAYGEISPDGAQIAYTPITSWDPEWRNYRGGQAMPIWIVDMQTKELTTTPQPTKERHLDPVWFGEKVYYISERDYASNIWSFNPKTREEEQVTYHKKFDVKSLDAGPKEIVYEQGGYLHILNPSYNTAKQLSISVRGDMNFARTRWEDVSAKDLESPNISPTGKRALFEHRGEIFSIPKENGTWKNLTNSPGVADRSPIWSPKGDKIAWFSDASGEYKLVLADQDGKNQKSYVLPNPTFYFKPDWSPDGSHIAYSDTDYNIWVINLEKGLAEKAATDRYAHPDRTMNPIWSPDSKWIAYPKQLESHFKAIFAYNIFTKKTVQLTDGMADAISPVWDENGKYLYFLASTNYGLKSGWLDMSSYDTQVTRSLYAIVLSKKDKAPNLPKSDEESMDKGGKTKEETKSKDKDKKTDVPKESVIVNIDADGIYNRIIALKLDSRNYAALAKGPEKKVFIAETIPNQTGFLLHTYDVEKMKAEEFTNKVLELVVSADNKTMLLKQNGNWSIVGTDSPPKNGDTVLKIEVKINVDPIAEYHQIFKEGWRYMRDFLYVNNVHGAPWDTIYKWYSPWIDHVRHRTDLNYVVDIMSGEVSIGHSYVSGGDMPDIDKVPVGLLGCDLLADKGFYKITKIYTGENWNPELNAPLALPGIEVKEGDYIIAINGKEASSDMNPYFLLEQTADRPITLLVNSTPSKSGAKEVLVKPIANEGGLRTNAWIEENRQKVSELSNGKLAYVYVPNTSGNGFESFNRYYFSQQDKKGVIVDERNNGGGSAADYMIDIMSRELFGYFNSKTNDHRPWTTPMAGIWGPKVMLINERSGSGGDLLPYMFHAKQIGPLVGTRTWGGLVGTWDTPRFIDGGRMVAPRGGFYDVNGEWAVEGVGIAPDIEVIQDPKMVLEGHDPQLERGVEEAMKLLKANEFQLKPEPAPPVKWKRPDGYQQEN</sequence>
<comment type="function">
    <text evidence="7">Degrades oligopeptides.</text>
</comment>
<keyword evidence="11" id="KW-1185">Reference proteome</keyword>
<evidence type="ECO:0000256" key="3">
    <source>
        <dbReference type="ARBA" id="ARBA00022490"/>
    </source>
</evidence>
<organism evidence="10 11">
    <name type="scientific">Sediminicola arcticus</name>
    <dbReference type="NCBI Taxonomy" id="1574308"/>
    <lineage>
        <taxon>Bacteria</taxon>
        <taxon>Pseudomonadati</taxon>
        <taxon>Bacteroidota</taxon>
        <taxon>Flavobacteriia</taxon>
        <taxon>Flavobacteriales</taxon>
        <taxon>Flavobacteriaceae</taxon>
        <taxon>Sediminicola</taxon>
    </lineage>
</organism>
<dbReference type="InterPro" id="IPR036034">
    <property type="entry name" value="PDZ_sf"/>
</dbReference>
<dbReference type="RefSeq" id="WP_354614096.1">
    <property type="nucleotide sequence ID" value="NZ_JBEXAE010000001.1"/>
</dbReference>
<dbReference type="Proteomes" id="UP001549799">
    <property type="component" value="Unassembled WGS sequence"/>
</dbReference>
<evidence type="ECO:0000313" key="10">
    <source>
        <dbReference type="EMBL" id="MET6989723.1"/>
    </source>
</evidence>
<evidence type="ECO:0000256" key="1">
    <source>
        <dbReference type="ARBA" id="ARBA00004496"/>
    </source>
</evidence>
<dbReference type="Gene3D" id="2.30.42.10">
    <property type="match status" value="1"/>
</dbReference>
<evidence type="ECO:0000259" key="9">
    <source>
        <dbReference type="SMART" id="SM00245"/>
    </source>
</evidence>
<keyword evidence="3 7" id="KW-0963">Cytoplasm</keyword>
<dbReference type="InterPro" id="IPR015943">
    <property type="entry name" value="WD40/YVTN_repeat-like_dom_sf"/>
</dbReference>
<proteinExistence type="inferred from homology"/>
<name>A0ABV2SRE0_9FLAO</name>
<dbReference type="SUPFAM" id="SSF52096">
    <property type="entry name" value="ClpP/crotonase"/>
    <property type="match status" value="1"/>
</dbReference>
<accession>A0ABV2SRE0</accession>
<gene>
    <name evidence="10" type="ORF">ABXZ36_03560</name>
</gene>
<keyword evidence="6 7" id="KW-0720">Serine protease</keyword>
<dbReference type="Pfam" id="PF14684">
    <property type="entry name" value="Tricorn_C1"/>
    <property type="match status" value="1"/>
</dbReference>
<dbReference type="Gene3D" id="3.30.750.44">
    <property type="match status" value="1"/>
</dbReference>
<dbReference type="SUPFAM" id="SSF50156">
    <property type="entry name" value="PDZ domain-like"/>
    <property type="match status" value="1"/>
</dbReference>
<dbReference type="PANTHER" id="PTHR43253:SF1">
    <property type="entry name" value="TRICORN PROTEASE HOMOLOG 2-RELATED"/>
    <property type="match status" value="1"/>
</dbReference>
<evidence type="ECO:0000256" key="7">
    <source>
        <dbReference type="PIRNR" id="PIRNR036421"/>
    </source>
</evidence>
<reference evidence="10 11" key="1">
    <citation type="submission" date="2024-07" db="EMBL/GenBank/DDBJ databases">
        <title>The genome sequence of type strain Sediminicola arcticus GDMCC 1.2805.</title>
        <authorList>
            <person name="Liu Y."/>
        </authorList>
    </citation>
    <scope>NUCLEOTIDE SEQUENCE [LARGE SCALE GENOMIC DNA]</scope>
    <source>
        <strain evidence="10 11">GDMCC 1.2805</strain>
    </source>
</reference>
<feature type="region of interest" description="Disordered" evidence="8">
    <location>
        <begin position="549"/>
        <end position="579"/>
    </location>
</feature>
<evidence type="ECO:0000256" key="6">
    <source>
        <dbReference type="ARBA" id="ARBA00022825"/>
    </source>
</evidence>
<dbReference type="SMART" id="SM00245">
    <property type="entry name" value="TSPc"/>
    <property type="match status" value="1"/>
</dbReference>
<dbReference type="PIRSF" id="PIRSF036421">
    <property type="entry name" value="Tricorn_protease"/>
    <property type="match status" value="1"/>
</dbReference>
<comment type="similarity">
    <text evidence="2 7">Belongs to the peptidase S41B family.</text>
</comment>
<dbReference type="Pfam" id="PF26549">
    <property type="entry name" value="Tricorn_N"/>
    <property type="match status" value="1"/>
</dbReference>
<dbReference type="InterPro" id="IPR029045">
    <property type="entry name" value="ClpP/crotonase-like_dom_sf"/>
</dbReference>
<dbReference type="Pfam" id="PF03572">
    <property type="entry name" value="Peptidase_S41"/>
    <property type="match status" value="1"/>
</dbReference>